<evidence type="ECO:0000313" key="10">
    <source>
        <dbReference type="Proteomes" id="UP001596447"/>
    </source>
</evidence>
<evidence type="ECO:0000256" key="2">
    <source>
        <dbReference type="ARBA" id="ARBA00023012"/>
    </source>
</evidence>
<dbReference type="InterPro" id="IPR039420">
    <property type="entry name" value="WalR-like"/>
</dbReference>
<reference evidence="9 10" key="1">
    <citation type="journal article" date="2019" name="Int. J. Syst. Evol. Microbiol.">
        <title>The Global Catalogue of Microorganisms (GCM) 10K type strain sequencing project: providing services to taxonomists for standard genome sequencing and annotation.</title>
        <authorList>
            <consortium name="The Broad Institute Genomics Platform"/>
            <consortium name="The Broad Institute Genome Sequencing Center for Infectious Disease"/>
            <person name="Wu L."/>
            <person name="Ma J."/>
        </authorList>
    </citation>
    <scope>NUCLEOTIDE SEQUENCE [LARGE SCALE GENOMIC DNA]</scope>
    <source>
        <strain evidence="9 10">XZGYJ-43</strain>
    </source>
</reference>
<evidence type="ECO:0000259" key="8">
    <source>
        <dbReference type="PROSITE" id="PS50110"/>
    </source>
</evidence>
<feature type="modified residue" description="4-aspartylphosphate" evidence="6">
    <location>
        <position position="78"/>
    </location>
</feature>
<feature type="region of interest" description="Disordered" evidence="7">
    <location>
        <begin position="1"/>
        <end position="29"/>
    </location>
</feature>
<dbReference type="InterPro" id="IPR011006">
    <property type="entry name" value="CheY-like_superfamily"/>
</dbReference>
<dbReference type="InterPro" id="IPR013971">
    <property type="entry name" value="HalX_domain"/>
</dbReference>
<evidence type="ECO:0000256" key="6">
    <source>
        <dbReference type="PROSITE-ProRule" id="PRU00169"/>
    </source>
</evidence>
<evidence type="ECO:0000256" key="4">
    <source>
        <dbReference type="ARBA" id="ARBA00023125"/>
    </source>
</evidence>
<evidence type="ECO:0000256" key="1">
    <source>
        <dbReference type="ARBA" id="ARBA00022553"/>
    </source>
</evidence>
<dbReference type="Gene3D" id="3.40.50.2300">
    <property type="match status" value="1"/>
</dbReference>
<dbReference type="PROSITE" id="PS50110">
    <property type="entry name" value="RESPONSE_REGULATORY"/>
    <property type="match status" value="1"/>
</dbReference>
<gene>
    <name evidence="9" type="ORF">ACFQJ9_09720</name>
</gene>
<evidence type="ECO:0000256" key="3">
    <source>
        <dbReference type="ARBA" id="ARBA00023015"/>
    </source>
</evidence>
<dbReference type="Pfam" id="PF08663">
    <property type="entry name" value="HalX"/>
    <property type="match status" value="1"/>
</dbReference>
<keyword evidence="4" id="KW-0238">DNA-binding</keyword>
<evidence type="ECO:0000256" key="7">
    <source>
        <dbReference type="SAM" id="MobiDB-lite"/>
    </source>
</evidence>
<keyword evidence="10" id="KW-1185">Reference proteome</keyword>
<accession>A0ABD5Z358</accession>
<dbReference type="SUPFAM" id="SSF52172">
    <property type="entry name" value="CheY-like"/>
    <property type="match status" value="1"/>
</dbReference>
<dbReference type="GO" id="GO:0003677">
    <property type="term" value="F:DNA binding"/>
    <property type="evidence" value="ECO:0007669"/>
    <property type="project" value="UniProtKB-KW"/>
</dbReference>
<proteinExistence type="predicted"/>
<keyword evidence="2" id="KW-0902">Two-component regulatory system</keyword>
<feature type="domain" description="Response regulatory" evidence="8">
    <location>
        <begin position="31"/>
        <end position="140"/>
    </location>
</feature>
<dbReference type="Proteomes" id="UP001596447">
    <property type="component" value="Unassembled WGS sequence"/>
</dbReference>
<keyword evidence="1 6" id="KW-0597">Phosphoprotein</keyword>
<dbReference type="EMBL" id="JBHTAR010000011">
    <property type="protein sequence ID" value="MFC7199685.1"/>
    <property type="molecule type" value="Genomic_DNA"/>
</dbReference>
<dbReference type="InterPro" id="IPR001789">
    <property type="entry name" value="Sig_transdc_resp-reg_receiver"/>
</dbReference>
<dbReference type="PANTHER" id="PTHR48111:SF1">
    <property type="entry name" value="TWO-COMPONENT RESPONSE REGULATOR ORR33"/>
    <property type="match status" value="1"/>
</dbReference>
<comment type="caution">
    <text evidence="9">The sequence shown here is derived from an EMBL/GenBank/DDBJ whole genome shotgun (WGS) entry which is preliminary data.</text>
</comment>
<organism evidence="9 10">
    <name type="scientific">Halospeciosus flavus</name>
    <dbReference type="NCBI Taxonomy" id="3032283"/>
    <lineage>
        <taxon>Archaea</taxon>
        <taxon>Methanobacteriati</taxon>
        <taxon>Methanobacteriota</taxon>
        <taxon>Stenosarchaea group</taxon>
        <taxon>Halobacteria</taxon>
        <taxon>Halobacteriales</taxon>
        <taxon>Halobacteriaceae</taxon>
        <taxon>Halospeciosus</taxon>
    </lineage>
</organism>
<evidence type="ECO:0000313" key="9">
    <source>
        <dbReference type="EMBL" id="MFC7199685.1"/>
    </source>
</evidence>
<name>A0ABD5Z358_9EURY</name>
<dbReference type="RefSeq" id="WP_279529612.1">
    <property type="nucleotide sequence ID" value="NZ_CP122312.1"/>
</dbReference>
<dbReference type="SMART" id="SM00448">
    <property type="entry name" value="REC"/>
    <property type="match status" value="1"/>
</dbReference>
<evidence type="ECO:0000256" key="5">
    <source>
        <dbReference type="ARBA" id="ARBA00023163"/>
    </source>
</evidence>
<protein>
    <submittedName>
        <fullName evidence="9">Response regulator</fullName>
    </submittedName>
</protein>
<dbReference type="GO" id="GO:0000160">
    <property type="term" value="P:phosphorelay signal transduction system"/>
    <property type="evidence" value="ECO:0007669"/>
    <property type="project" value="UniProtKB-KW"/>
</dbReference>
<dbReference type="AlphaFoldDB" id="A0ABD5Z358"/>
<keyword evidence="5" id="KW-0804">Transcription</keyword>
<dbReference type="Pfam" id="PF00072">
    <property type="entry name" value="Response_reg"/>
    <property type="match status" value="1"/>
</dbReference>
<sequence length="215" mass="24168">MDFPRSGGGASGGPLSDGGGGSAETTTDGGHVLVVDDDEAFANTVKLWLEAAWDVTLAHDGDEAVEQYGPHIDVVLLDRRMPTMAGDEALPKIREQEGDACIAMMTAVDPEWDIVEMDFDMYLTKPLDREDLIDAVEELFTWTRYARETRALFKLSSKIGTLEKRYSEEELQGDERYEKLIAERERIQQTAREEMNELSPQELKEFMQLIDDAES</sequence>
<feature type="compositionally biased region" description="Gly residues" evidence="7">
    <location>
        <begin position="1"/>
        <end position="22"/>
    </location>
</feature>
<keyword evidence="3" id="KW-0805">Transcription regulation</keyword>
<dbReference type="PANTHER" id="PTHR48111">
    <property type="entry name" value="REGULATOR OF RPOS"/>
    <property type="match status" value="1"/>
</dbReference>